<comment type="caution">
    <text evidence="1">The sequence shown here is derived from an EMBL/GenBank/DDBJ whole genome shotgun (WGS) entry which is preliminary data.</text>
</comment>
<protein>
    <submittedName>
        <fullName evidence="1">Uncharacterized protein</fullName>
    </submittedName>
</protein>
<evidence type="ECO:0000313" key="1">
    <source>
        <dbReference type="EMBL" id="KAI8435099.1"/>
    </source>
</evidence>
<proteinExistence type="predicted"/>
<evidence type="ECO:0000313" key="2">
    <source>
        <dbReference type="Proteomes" id="UP001064048"/>
    </source>
</evidence>
<gene>
    <name evidence="1" type="ORF">MSG28_003493</name>
</gene>
<dbReference type="Proteomes" id="UP001064048">
    <property type="component" value="Chromosome 5"/>
</dbReference>
<accession>A0ACC0KFF6</accession>
<reference evidence="1 2" key="1">
    <citation type="journal article" date="2022" name="Genome Biol. Evol.">
        <title>The Spruce Budworm Genome: Reconstructing the Evolutionary History of Antifreeze Proteins.</title>
        <authorList>
            <person name="Beliveau C."/>
            <person name="Gagne P."/>
            <person name="Picq S."/>
            <person name="Vernygora O."/>
            <person name="Keeling C.I."/>
            <person name="Pinkney K."/>
            <person name="Doucet D."/>
            <person name="Wen F."/>
            <person name="Johnston J.S."/>
            <person name="Maaroufi H."/>
            <person name="Boyle B."/>
            <person name="Laroche J."/>
            <person name="Dewar K."/>
            <person name="Juretic N."/>
            <person name="Blackburn G."/>
            <person name="Nisole A."/>
            <person name="Brunet B."/>
            <person name="Brandao M."/>
            <person name="Lumley L."/>
            <person name="Duan J."/>
            <person name="Quan G."/>
            <person name="Lucarotti C.J."/>
            <person name="Roe A.D."/>
            <person name="Sperling F.A.H."/>
            <person name="Levesque R.C."/>
            <person name="Cusson M."/>
        </authorList>
    </citation>
    <scope>NUCLEOTIDE SEQUENCE [LARGE SCALE GENOMIC DNA]</scope>
    <source>
        <strain evidence="1">Glfc:IPQL:Cfum</strain>
    </source>
</reference>
<name>A0ACC0KFF6_CHOFU</name>
<organism evidence="1 2">
    <name type="scientific">Choristoneura fumiferana</name>
    <name type="common">Spruce budworm moth</name>
    <name type="synonym">Archips fumiferana</name>
    <dbReference type="NCBI Taxonomy" id="7141"/>
    <lineage>
        <taxon>Eukaryota</taxon>
        <taxon>Metazoa</taxon>
        <taxon>Ecdysozoa</taxon>
        <taxon>Arthropoda</taxon>
        <taxon>Hexapoda</taxon>
        <taxon>Insecta</taxon>
        <taxon>Pterygota</taxon>
        <taxon>Neoptera</taxon>
        <taxon>Endopterygota</taxon>
        <taxon>Lepidoptera</taxon>
        <taxon>Glossata</taxon>
        <taxon>Ditrysia</taxon>
        <taxon>Tortricoidea</taxon>
        <taxon>Tortricidae</taxon>
        <taxon>Tortricinae</taxon>
        <taxon>Choristoneura</taxon>
    </lineage>
</organism>
<keyword evidence="2" id="KW-1185">Reference proteome</keyword>
<sequence length="96" mass="11004">MEKPEKDKPYSVIIFSYENNEYVSVCPRNWLNEDKKTCLWAKNNFQSKAINFNIPPEAALLAALCSMCMACVSSARTELQHIMQEKTHLPTLGFMT</sequence>
<dbReference type="EMBL" id="CM046105">
    <property type="protein sequence ID" value="KAI8435099.1"/>
    <property type="molecule type" value="Genomic_DNA"/>
</dbReference>